<evidence type="ECO:0000256" key="1">
    <source>
        <dbReference type="ARBA" id="ARBA00022574"/>
    </source>
</evidence>
<evidence type="ECO:0000256" key="2">
    <source>
        <dbReference type="ARBA" id="ARBA00022737"/>
    </source>
</evidence>
<dbReference type="PROSITE" id="PS00678">
    <property type="entry name" value="WD_REPEATS_1"/>
    <property type="match status" value="1"/>
</dbReference>
<dbReference type="CDD" id="cd00200">
    <property type="entry name" value="WD40"/>
    <property type="match status" value="1"/>
</dbReference>
<dbReference type="PRINTS" id="PR00320">
    <property type="entry name" value="GPROTEINBRPT"/>
</dbReference>
<evidence type="ECO:0000313" key="5">
    <source>
        <dbReference type="Proteomes" id="UP000289323"/>
    </source>
</evidence>
<feature type="repeat" description="WD" evidence="3">
    <location>
        <begin position="247"/>
        <end position="288"/>
    </location>
</feature>
<dbReference type="PANTHER" id="PTHR19848">
    <property type="entry name" value="WD40 REPEAT PROTEIN"/>
    <property type="match status" value="1"/>
</dbReference>
<feature type="repeat" description="WD" evidence="3">
    <location>
        <begin position="182"/>
        <end position="204"/>
    </location>
</feature>
<dbReference type="EMBL" id="OUUZ01000016">
    <property type="protein sequence ID" value="SPQ26065.1"/>
    <property type="molecule type" value="Genomic_DNA"/>
</dbReference>
<proteinExistence type="predicted"/>
<dbReference type="InterPro" id="IPR015943">
    <property type="entry name" value="WD40/YVTN_repeat-like_dom_sf"/>
</dbReference>
<dbReference type="PANTHER" id="PTHR19848:SF8">
    <property type="entry name" value="F-BOX AND WD REPEAT DOMAIN CONTAINING 7"/>
    <property type="match status" value="1"/>
</dbReference>
<accession>A0A3S4CAY8</accession>
<name>A0A3S4CAY8_9PEZI</name>
<dbReference type="InterPro" id="IPR001680">
    <property type="entry name" value="WD40_rpt"/>
</dbReference>
<dbReference type="PROSITE" id="PS50082">
    <property type="entry name" value="WD_REPEATS_2"/>
    <property type="match status" value="3"/>
</dbReference>
<dbReference type="PROSITE" id="PS50294">
    <property type="entry name" value="WD_REPEATS_REGION"/>
    <property type="match status" value="2"/>
</dbReference>
<organism evidence="4 5">
    <name type="scientific">Thermothielavioides terrestris</name>
    <dbReference type="NCBI Taxonomy" id="2587410"/>
    <lineage>
        <taxon>Eukaryota</taxon>
        <taxon>Fungi</taxon>
        <taxon>Dikarya</taxon>
        <taxon>Ascomycota</taxon>
        <taxon>Pezizomycotina</taxon>
        <taxon>Sordariomycetes</taxon>
        <taxon>Sordariomycetidae</taxon>
        <taxon>Sordariales</taxon>
        <taxon>Chaetomiaceae</taxon>
        <taxon>Thermothielavioides</taxon>
    </lineage>
</organism>
<dbReference type="InterPro" id="IPR020472">
    <property type="entry name" value="WD40_PAC1"/>
</dbReference>
<dbReference type="Proteomes" id="UP000289323">
    <property type="component" value="Unassembled WGS sequence"/>
</dbReference>
<dbReference type="InterPro" id="IPR019775">
    <property type="entry name" value="WD40_repeat_CS"/>
</dbReference>
<keyword evidence="2" id="KW-0677">Repeat</keyword>
<dbReference type="Gene3D" id="2.130.10.10">
    <property type="entry name" value="YVTN repeat-like/Quinoprotein amine dehydrogenase"/>
    <property type="match status" value="2"/>
</dbReference>
<keyword evidence="1 3" id="KW-0853">WD repeat</keyword>
<evidence type="ECO:0000313" key="4">
    <source>
        <dbReference type="EMBL" id="SPQ26065.1"/>
    </source>
</evidence>
<dbReference type="InterPro" id="IPR036322">
    <property type="entry name" value="WD40_repeat_dom_sf"/>
</dbReference>
<dbReference type="SUPFAM" id="SSF50978">
    <property type="entry name" value="WD40 repeat-like"/>
    <property type="match status" value="1"/>
</dbReference>
<sequence length="306" mass="34156">MDAPRLSIQMDAKTCQELFIGVLSLPSEDIRPLATDLLDEYSRFNLWAATMAVFAQNEACLDYRLKDVPEASELFVKQLEILATRIEQLHEKLDHEHAPSNSAPDFEPWDEADLIRSVHETIDWLHRLSNLVRKAGVANQNERAAAFELEDEMGNDMTENLRCFYKALIKRDFAWLHDTAWLASGSMDNTVKIWDLATGQCISTLEGHSDFVSSVAWAHNTARLASGSADNTIKIWDPATGQCVSTLEGHSSFVHSVAWLHDAALLASSSIDGIARIWDPATGQCVSTLKGDWGAFFRVAWSYDVS</sequence>
<protein>
    <submittedName>
        <fullName evidence="4">96646e19-71bc-42f8-984e-ba6999d4dd5c</fullName>
    </submittedName>
</protein>
<dbReference type="Pfam" id="PF00400">
    <property type="entry name" value="WD40"/>
    <property type="match status" value="3"/>
</dbReference>
<dbReference type="AlphaFoldDB" id="A0A3S4CAY8"/>
<reference evidence="4 5" key="1">
    <citation type="submission" date="2018-04" db="EMBL/GenBank/DDBJ databases">
        <authorList>
            <person name="Huttner S."/>
            <person name="Dainat J."/>
        </authorList>
    </citation>
    <scope>NUCLEOTIDE SEQUENCE [LARGE SCALE GENOMIC DNA]</scope>
</reference>
<gene>
    <name evidence="4" type="ORF">TT172_LOCUS8484</name>
</gene>
<dbReference type="SMART" id="SM00320">
    <property type="entry name" value="WD40"/>
    <property type="match status" value="3"/>
</dbReference>
<evidence type="ECO:0000256" key="3">
    <source>
        <dbReference type="PROSITE-ProRule" id="PRU00221"/>
    </source>
</evidence>
<feature type="repeat" description="WD" evidence="3">
    <location>
        <begin position="205"/>
        <end position="246"/>
    </location>
</feature>